<dbReference type="SUPFAM" id="SSF57959">
    <property type="entry name" value="Leucine zipper domain"/>
    <property type="match status" value="1"/>
</dbReference>
<dbReference type="PROSITE" id="PS50217">
    <property type="entry name" value="BZIP"/>
    <property type="match status" value="1"/>
</dbReference>
<organism evidence="7 8">
    <name type="scientific">Brassica napus</name>
    <name type="common">Rape</name>
    <dbReference type="NCBI Taxonomy" id="3708"/>
    <lineage>
        <taxon>Eukaryota</taxon>
        <taxon>Viridiplantae</taxon>
        <taxon>Streptophyta</taxon>
        <taxon>Embryophyta</taxon>
        <taxon>Tracheophyta</taxon>
        <taxon>Spermatophyta</taxon>
        <taxon>Magnoliopsida</taxon>
        <taxon>eudicotyledons</taxon>
        <taxon>Gunneridae</taxon>
        <taxon>Pentapetalae</taxon>
        <taxon>rosids</taxon>
        <taxon>malvids</taxon>
        <taxon>Brassicales</taxon>
        <taxon>Brassicaceae</taxon>
        <taxon>Brassiceae</taxon>
        <taxon>Brassica</taxon>
    </lineage>
</organism>
<feature type="domain" description="BZIP" evidence="6">
    <location>
        <begin position="1"/>
        <end position="39"/>
    </location>
</feature>
<protein>
    <recommendedName>
        <fullName evidence="6">BZIP domain-containing protein</fullName>
    </recommendedName>
</protein>
<evidence type="ECO:0000259" key="6">
    <source>
        <dbReference type="PROSITE" id="PS50217"/>
    </source>
</evidence>
<feature type="coiled-coil region" evidence="5">
    <location>
        <begin position="12"/>
        <end position="39"/>
    </location>
</feature>
<name>A0ABQ8E375_BRANA</name>
<dbReference type="Pfam" id="PF00170">
    <property type="entry name" value="bZIP_1"/>
    <property type="match status" value="1"/>
</dbReference>
<proteinExistence type="predicted"/>
<evidence type="ECO:0000256" key="1">
    <source>
        <dbReference type="ARBA" id="ARBA00004123"/>
    </source>
</evidence>
<evidence type="ECO:0000256" key="2">
    <source>
        <dbReference type="ARBA" id="ARBA00022553"/>
    </source>
</evidence>
<evidence type="ECO:0000313" key="8">
    <source>
        <dbReference type="Proteomes" id="UP000824890"/>
    </source>
</evidence>
<keyword evidence="2" id="KW-0597">Phosphoprotein</keyword>
<dbReference type="InterPro" id="IPR046347">
    <property type="entry name" value="bZIP_sf"/>
</dbReference>
<gene>
    <name evidence="7" type="ORF">HID58_013178</name>
</gene>
<reference evidence="7 8" key="1">
    <citation type="submission" date="2021-05" db="EMBL/GenBank/DDBJ databases">
        <title>Genome Assembly of Synthetic Allotetraploid Brassica napus Reveals Homoeologous Exchanges between Subgenomes.</title>
        <authorList>
            <person name="Davis J.T."/>
        </authorList>
    </citation>
    <scope>NUCLEOTIDE SEQUENCE [LARGE SCALE GENOMIC DNA]</scope>
    <source>
        <strain evidence="8">cv. Da-Ae</strain>
        <tissue evidence="7">Seedling</tissue>
    </source>
</reference>
<feature type="non-terminal residue" evidence="7">
    <location>
        <position position="80"/>
    </location>
</feature>
<keyword evidence="3" id="KW-0238">DNA-binding</keyword>
<keyword evidence="5" id="KW-0175">Coiled coil</keyword>
<dbReference type="Proteomes" id="UP000824890">
    <property type="component" value="Unassembled WGS sequence"/>
</dbReference>
<comment type="subcellular location">
    <subcellularLocation>
        <location evidence="1">Nucleus</location>
    </subcellularLocation>
</comment>
<dbReference type="CDD" id="cd14707">
    <property type="entry name" value="bZIP_plant_BZIP46"/>
    <property type="match status" value="1"/>
</dbReference>
<accession>A0ABQ8E375</accession>
<dbReference type="InterPro" id="IPR004827">
    <property type="entry name" value="bZIP"/>
</dbReference>
<evidence type="ECO:0000256" key="4">
    <source>
        <dbReference type="ARBA" id="ARBA00023242"/>
    </source>
</evidence>
<evidence type="ECO:0000313" key="7">
    <source>
        <dbReference type="EMBL" id="KAH0936061.1"/>
    </source>
</evidence>
<dbReference type="PANTHER" id="PTHR22952">
    <property type="entry name" value="CAMP-RESPONSE ELEMENT BINDING PROTEIN-RELATED"/>
    <property type="match status" value="1"/>
</dbReference>
<dbReference type="InterPro" id="IPR043452">
    <property type="entry name" value="BZIP46-like"/>
</dbReference>
<dbReference type="Gene3D" id="1.20.5.170">
    <property type="match status" value="1"/>
</dbReference>
<dbReference type="SMART" id="SM00338">
    <property type="entry name" value="BRLZ"/>
    <property type="match status" value="1"/>
</dbReference>
<comment type="caution">
    <text evidence="7">The sequence shown here is derived from an EMBL/GenBank/DDBJ whole genome shotgun (WGS) entry which is preliminary data.</text>
</comment>
<keyword evidence="8" id="KW-1185">Reference proteome</keyword>
<keyword evidence="4" id="KW-0539">Nucleus</keyword>
<evidence type="ECO:0000256" key="3">
    <source>
        <dbReference type="ARBA" id="ARBA00023125"/>
    </source>
</evidence>
<dbReference type="EMBL" id="JAGKQM010000003">
    <property type="protein sequence ID" value="KAH0936061.1"/>
    <property type="molecule type" value="Genomic_DNA"/>
</dbReference>
<evidence type="ECO:0000256" key="5">
    <source>
        <dbReference type="SAM" id="Coils"/>
    </source>
</evidence>
<sequence>MIKNRKSAARSRARKQAYMLELEAEVAQLKEMNEELHRKQVFWSQCTSHGDAKGNACEGHPQVLGRVLMKAHPGKFNKEH</sequence>
<dbReference type="PANTHER" id="PTHR22952:SF463">
    <property type="entry name" value="ABSCISIC ACID-INSENSITIVE 5-LIKE PROTEIN 7"/>
    <property type="match status" value="1"/>
</dbReference>